<name>A0A848HSS1_9BURK</name>
<reference evidence="4 5" key="1">
    <citation type="submission" date="2020-04" db="EMBL/GenBank/DDBJ databases">
        <title>Massilia sp. RP-1-19 isolated from soil.</title>
        <authorList>
            <person name="Dahal R.H."/>
        </authorList>
    </citation>
    <scope>NUCLEOTIDE SEQUENCE [LARGE SCALE GENOMIC DNA]</scope>
    <source>
        <strain evidence="4 5">RP-1-19</strain>
    </source>
</reference>
<keyword evidence="5" id="KW-1185">Reference proteome</keyword>
<dbReference type="NCBIfam" id="TIGR03558">
    <property type="entry name" value="oxido_grp_1"/>
    <property type="match status" value="1"/>
</dbReference>
<organism evidence="4 5">
    <name type="scientific">Massilia polaris</name>
    <dbReference type="NCBI Taxonomy" id="2728846"/>
    <lineage>
        <taxon>Bacteria</taxon>
        <taxon>Pseudomonadati</taxon>
        <taxon>Pseudomonadota</taxon>
        <taxon>Betaproteobacteria</taxon>
        <taxon>Burkholderiales</taxon>
        <taxon>Oxalobacteraceae</taxon>
        <taxon>Telluria group</taxon>
        <taxon>Massilia</taxon>
    </lineage>
</organism>
<feature type="domain" description="Luciferase-like" evidence="3">
    <location>
        <begin position="1"/>
        <end position="301"/>
    </location>
</feature>
<evidence type="ECO:0000313" key="5">
    <source>
        <dbReference type="Proteomes" id="UP000583752"/>
    </source>
</evidence>
<dbReference type="InterPro" id="IPR050766">
    <property type="entry name" value="Bact_Lucif_Oxidored"/>
</dbReference>
<evidence type="ECO:0000313" key="4">
    <source>
        <dbReference type="EMBL" id="NML61718.1"/>
    </source>
</evidence>
<dbReference type="PANTHER" id="PTHR30137">
    <property type="entry name" value="LUCIFERASE-LIKE MONOOXYGENASE"/>
    <property type="match status" value="1"/>
</dbReference>
<dbReference type="CDD" id="cd00347">
    <property type="entry name" value="Flavin_utilizing_monoxygenases"/>
    <property type="match status" value="1"/>
</dbReference>
<proteinExistence type="predicted"/>
<gene>
    <name evidence="4" type="ORF">HHL21_11625</name>
</gene>
<comment type="similarity">
    <text evidence="1">To bacterial alkanal monooxygenase alpha and beta chains.</text>
</comment>
<dbReference type="InterPro" id="IPR036661">
    <property type="entry name" value="Luciferase-like_sf"/>
</dbReference>
<sequence>MRLSVLDQSPAIAGHQAAEAMGASLALARHCDVLGYNRFWLSEHHNSSSIVGSAPEMLMAAIAATTHHIRIGSAGIMLAHYSALKVAEQFRVLEAIAPGRIDLGVGRAPGSDPVTARALNPHASPGADEFRQQLLDLRDWIEGHRMAPGHPFRAITAQPQGEGSPSLWILGSSNDGAQLAAQLGLPYAFAYFFSDGQGAEQALDLYRSNYQPSERYPHPQATVCVWALACDTEQEAAHQLRTREHWRVRFEQGLPGPLVSPEDAAAYPYTTAELERIAQIRGTAMAGSAGQVAETLRALASRLDLYELVVNTWAYERSVRLNSYSLLAEEFKLSAEGPWKR</sequence>
<dbReference type="RefSeq" id="WP_169465965.1">
    <property type="nucleotide sequence ID" value="NZ_JABBGG010000006.1"/>
</dbReference>
<evidence type="ECO:0000256" key="2">
    <source>
        <dbReference type="ARBA" id="ARBA00074555"/>
    </source>
</evidence>
<evidence type="ECO:0000259" key="3">
    <source>
        <dbReference type="Pfam" id="PF00296"/>
    </source>
</evidence>
<dbReference type="Pfam" id="PF00296">
    <property type="entry name" value="Bac_luciferase"/>
    <property type="match status" value="1"/>
</dbReference>
<dbReference type="InterPro" id="IPR019949">
    <property type="entry name" value="CmoO-like"/>
</dbReference>
<dbReference type="GO" id="GO:0005829">
    <property type="term" value="C:cytosol"/>
    <property type="evidence" value="ECO:0007669"/>
    <property type="project" value="TreeGrafter"/>
</dbReference>
<dbReference type="FunFam" id="3.20.20.30:FF:000002">
    <property type="entry name" value="LLM class flavin-dependent oxidoreductase"/>
    <property type="match status" value="1"/>
</dbReference>
<dbReference type="Gene3D" id="3.20.20.30">
    <property type="entry name" value="Luciferase-like domain"/>
    <property type="match status" value="1"/>
</dbReference>
<dbReference type="InterPro" id="IPR011251">
    <property type="entry name" value="Luciferase-like_dom"/>
</dbReference>
<accession>A0A848HSS1</accession>
<dbReference type="GO" id="GO:0016705">
    <property type="term" value="F:oxidoreductase activity, acting on paired donors, with incorporation or reduction of molecular oxygen"/>
    <property type="evidence" value="ECO:0007669"/>
    <property type="project" value="InterPro"/>
</dbReference>
<dbReference type="Proteomes" id="UP000583752">
    <property type="component" value="Unassembled WGS sequence"/>
</dbReference>
<protein>
    <recommendedName>
        <fullName evidence="2">Luciferase-like monooxygenase</fullName>
    </recommendedName>
</protein>
<dbReference type="PANTHER" id="PTHR30137:SF20">
    <property type="entry name" value="N-ACETYL-S-ALKYLCYSTEINE MONOOXYGENASE"/>
    <property type="match status" value="1"/>
</dbReference>
<dbReference type="SUPFAM" id="SSF51679">
    <property type="entry name" value="Bacterial luciferase-like"/>
    <property type="match status" value="1"/>
</dbReference>
<dbReference type="AlphaFoldDB" id="A0A848HSS1"/>
<dbReference type="EMBL" id="JABBGG010000006">
    <property type="protein sequence ID" value="NML61718.1"/>
    <property type="molecule type" value="Genomic_DNA"/>
</dbReference>
<evidence type="ECO:0000256" key="1">
    <source>
        <dbReference type="ARBA" id="ARBA00007789"/>
    </source>
</evidence>
<comment type="caution">
    <text evidence="4">The sequence shown here is derived from an EMBL/GenBank/DDBJ whole genome shotgun (WGS) entry which is preliminary data.</text>
</comment>